<dbReference type="EMBL" id="WJBC01000044">
    <property type="protein sequence ID" value="MBC3805654.1"/>
    <property type="molecule type" value="Genomic_DNA"/>
</dbReference>
<accession>A0ABR6WYC7</accession>
<gene>
    <name evidence="2" type="ORF">GH808_14685</name>
</gene>
<dbReference type="InterPro" id="IPR036388">
    <property type="entry name" value="WH-like_DNA-bd_sf"/>
</dbReference>
<comment type="caution">
    <text evidence="2">The sequence shown here is derived from an EMBL/GenBank/DDBJ whole genome shotgun (WGS) entry which is preliminary data.</text>
</comment>
<organism evidence="2 3">
    <name type="scientific">Acetobacterium fimetarium</name>
    <dbReference type="NCBI Taxonomy" id="52691"/>
    <lineage>
        <taxon>Bacteria</taxon>
        <taxon>Bacillati</taxon>
        <taxon>Bacillota</taxon>
        <taxon>Clostridia</taxon>
        <taxon>Eubacteriales</taxon>
        <taxon>Eubacteriaceae</taxon>
        <taxon>Acetobacterium</taxon>
    </lineage>
</organism>
<dbReference type="Pfam" id="PF13463">
    <property type="entry name" value="HTH_27"/>
    <property type="match status" value="1"/>
</dbReference>
<dbReference type="PANTHER" id="PTHR33164">
    <property type="entry name" value="TRANSCRIPTIONAL REGULATOR, MARR FAMILY"/>
    <property type="match status" value="1"/>
</dbReference>
<dbReference type="Proteomes" id="UP000603234">
    <property type="component" value="Unassembled WGS sequence"/>
</dbReference>
<proteinExistence type="predicted"/>
<keyword evidence="2" id="KW-0238">DNA-binding</keyword>
<keyword evidence="3" id="KW-1185">Reference proteome</keyword>
<dbReference type="InterPro" id="IPR036390">
    <property type="entry name" value="WH_DNA-bd_sf"/>
</dbReference>
<evidence type="ECO:0000313" key="3">
    <source>
        <dbReference type="Proteomes" id="UP000603234"/>
    </source>
</evidence>
<evidence type="ECO:0000313" key="2">
    <source>
        <dbReference type="EMBL" id="MBC3805654.1"/>
    </source>
</evidence>
<sequence>MITNGQLLLKSFHRVKKSSMGRFGNQRFGGLKPHEFFMLVTIQNRYAALKSECEASGQPIPPGMKISELSRCSAISMPGVSQTITNLVKHDYVRRITTEADRRLVYVNLTEKGAALEKENSEASFRIFDEAAALLGEDDTKTLISLLDKLSAALEILEGNQKDKDHNENAERKKP</sequence>
<evidence type="ECO:0000259" key="1">
    <source>
        <dbReference type="PROSITE" id="PS50995"/>
    </source>
</evidence>
<dbReference type="InterPro" id="IPR000835">
    <property type="entry name" value="HTH_MarR-typ"/>
</dbReference>
<dbReference type="SUPFAM" id="SSF46785">
    <property type="entry name" value="Winged helix' DNA-binding domain"/>
    <property type="match status" value="1"/>
</dbReference>
<dbReference type="InterPro" id="IPR039422">
    <property type="entry name" value="MarR/SlyA-like"/>
</dbReference>
<reference evidence="2 3" key="1">
    <citation type="journal article" date="2020" name="mSystems">
        <title>Defining Genomic and Predicted Metabolic Features of the Acetobacterium Genus.</title>
        <authorList>
            <person name="Ross D.E."/>
            <person name="Marshall C.W."/>
            <person name="Gulliver D."/>
            <person name="May H.D."/>
            <person name="Norman R.S."/>
        </authorList>
    </citation>
    <scope>NUCLEOTIDE SEQUENCE [LARGE SCALE GENOMIC DNA]</scope>
    <source>
        <strain evidence="2 3">DSM 8238</strain>
    </source>
</reference>
<dbReference type="RefSeq" id="WP_186843542.1">
    <property type="nucleotide sequence ID" value="NZ_WJBC01000044.1"/>
</dbReference>
<dbReference type="Gene3D" id="1.10.10.10">
    <property type="entry name" value="Winged helix-like DNA-binding domain superfamily/Winged helix DNA-binding domain"/>
    <property type="match status" value="1"/>
</dbReference>
<feature type="domain" description="HTH marR-type" evidence="1">
    <location>
        <begin position="5"/>
        <end position="152"/>
    </location>
</feature>
<protein>
    <submittedName>
        <fullName evidence="2">Winged helix DNA-binding protein</fullName>
    </submittedName>
</protein>
<dbReference type="PROSITE" id="PS50995">
    <property type="entry name" value="HTH_MARR_2"/>
    <property type="match status" value="1"/>
</dbReference>
<dbReference type="SMART" id="SM00347">
    <property type="entry name" value="HTH_MARR"/>
    <property type="match status" value="1"/>
</dbReference>
<dbReference type="GO" id="GO:0003677">
    <property type="term" value="F:DNA binding"/>
    <property type="evidence" value="ECO:0007669"/>
    <property type="project" value="UniProtKB-KW"/>
</dbReference>
<name>A0ABR6WYC7_9FIRM</name>
<dbReference type="PRINTS" id="PR00598">
    <property type="entry name" value="HTHMARR"/>
</dbReference>
<dbReference type="PANTHER" id="PTHR33164:SF101">
    <property type="entry name" value="TRANSCRIPTIONAL REPRESSOR MPRA"/>
    <property type="match status" value="1"/>
</dbReference>